<evidence type="ECO:0000256" key="2">
    <source>
        <dbReference type="ARBA" id="ARBA00023136"/>
    </source>
</evidence>
<keyword evidence="3" id="KW-0998">Cell outer membrane</keyword>
<feature type="domain" description="Outer membrane lipoprotein BamD-like" evidence="5">
    <location>
        <begin position="187"/>
        <end position="275"/>
    </location>
</feature>
<feature type="coiled-coil region" evidence="4">
    <location>
        <begin position="227"/>
        <end position="274"/>
    </location>
</feature>
<dbReference type="AlphaFoldDB" id="A0A0F9Y0R8"/>
<dbReference type="Gene3D" id="1.25.40.10">
    <property type="entry name" value="Tetratricopeptide repeat domain"/>
    <property type="match status" value="1"/>
</dbReference>
<dbReference type="InterPro" id="IPR017689">
    <property type="entry name" value="BamD"/>
</dbReference>
<keyword evidence="4" id="KW-0175">Coiled coil</keyword>
<evidence type="ECO:0000313" key="6">
    <source>
        <dbReference type="EMBL" id="KKN98253.1"/>
    </source>
</evidence>
<comment type="caution">
    <text evidence="6">The sequence shown here is derived from an EMBL/GenBank/DDBJ whole genome shotgun (WGS) entry which is preliminary data.</text>
</comment>
<protein>
    <recommendedName>
        <fullName evidence="5">Outer membrane lipoprotein BamD-like domain-containing protein</fullName>
    </recommendedName>
</protein>
<proteinExistence type="predicted"/>
<dbReference type="PROSITE" id="PS51257">
    <property type="entry name" value="PROKAR_LIPOPROTEIN"/>
    <property type="match status" value="1"/>
</dbReference>
<sequence>MFFKMRRVFPILLIAIALQSCSEYQKVLKHDDVKAKYDMAETFYEEGDFRRANRLLEQIAPKYVGKPQGERVMFFLSNSYFQRGDFNMAGYQFERFVKSYPKSDKAVEANFLGAKSYYKLSPEFSLDQTDTDKALLKLQNFINTYAESEYFAEANAMAQELTTKKEEKAFEILKQYNKLGEFNYDMLKSAVAASDNFVSDNPGSPFREEAMFIKVKALTHMAVNSFEQLKEERLKNAKAAHVALKKQFPESKFDKEATNLIEKIDKELQRMQAQTVESK</sequence>
<accession>A0A0F9Y0R8</accession>
<organism evidence="6">
    <name type="scientific">marine sediment metagenome</name>
    <dbReference type="NCBI Taxonomy" id="412755"/>
    <lineage>
        <taxon>unclassified sequences</taxon>
        <taxon>metagenomes</taxon>
        <taxon>ecological metagenomes</taxon>
    </lineage>
</organism>
<dbReference type="InterPro" id="IPR011990">
    <property type="entry name" value="TPR-like_helical_dom_sf"/>
</dbReference>
<feature type="domain" description="Outer membrane lipoprotein BamD-like" evidence="5">
    <location>
        <begin position="32"/>
        <end position="179"/>
    </location>
</feature>
<keyword evidence="1" id="KW-0732">Signal</keyword>
<gene>
    <name evidence="6" type="ORF">LCGC14_0147870</name>
</gene>
<evidence type="ECO:0000259" key="5">
    <source>
        <dbReference type="Pfam" id="PF13525"/>
    </source>
</evidence>
<dbReference type="SUPFAM" id="SSF48452">
    <property type="entry name" value="TPR-like"/>
    <property type="match status" value="1"/>
</dbReference>
<keyword evidence="2" id="KW-0472">Membrane</keyword>
<dbReference type="NCBIfam" id="TIGR03302">
    <property type="entry name" value="OM_YfiO"/>
    <property type="match status" value="1"/>
</dbReference>
<name>A0A0F9Y0R8_9ZZZZ</name>
<evidence type="ECO:0000256" key="3">
    <source>
        <dbReference type="ARBA" id="ARBA00023237"/>
    </source>
</evidence>
<evidence type="ECO:0000256" key="4">
    <source>
        <dbReference type="SAM" id="Coils"/>
    </source>
</evidence>
<dbReference type="InterPro" id="IPR039565">
    <property type="entry name" value="BamD-like"/>
</dbReference>
<dbReference type="EMBL" id="LAZR01000052">
    <property type="protein sequence ID" value="KKN98253.1"/>
    <property type="molecule type" value="Genomic_DNA"/>
</dbReference>
<reference evidence="6" key="1">
    <citation type="journal article" date="2015" name="Nature">
        <title>Complex archaea that bridge the gap between prokaryotes and eukaryotes.</title>
        <authorList>
            <person name="Spang A."/>
            <person name="Saw J.H."/>
            <person name="Jorgensen S.L."/>
            <person name="Zaremba-Niedzwiedzka K."/>
            <person name="Martijn J."/>
            <person name="Lind A.E."/>
            <person name="van Eijk R."/>
            <person name="Schleper C."/>
            <person name="Guy L."/>
            <person name="Ettema T.J."/>
        </authorList>
    </citation>
    <scope>NUCLEOTIDE SEQUENCE</scope>
</reference>
<dbReference type="Pfam" id="PF13525">
    <property type="entry name" value="YfiO"/>
    <property type="match status" value="2"/>
</dbReference>
<evidence type="ECO:0000256" key="1">
    <source>
        <dbReference type="ARBA" id="ARBA00022729"/>
    </source>
</evidence>